<evidence type="ECO:0000259" key="17">
    <source>
        <dbReference type="PROSITE" id="PS51066"/>
    </source>
</evidence>
<name>A0A832DUL7_UNCKA</name>
<comment type="caution">
    <text evidence="19">The sequence shown here is derived from an EMBL/GenBank/DDBJ whole genome shotgun (WGS) entry which is preliminary data.</text>
</comment>
<evidence type="ECO:0000256" key="15">
    <source>
        <dbReference type="ARBA" id="ARBA00044632"/>
    </source>
</evidence>
<keyword evidence="6" id="KW-0227">DNA damage</keyword>
<comment type="catalytic activity">
    <reaction evidence="1">
        <text>Hydrolysis of DNA containing ring-opened 7-methylguanine residues, releasing 2,6-diamino-4-hydroxy-5-(N-methyl)formamidopyrimidine.</text>
        <dbReference type="EC" id="3.2.2.23"/>
    </reaction>
</comment>
<evidence type="ECO:0000256" key="3">
    <source>
        <dbReference type="ARBA" id="ARBA00009409"/>
    </source>
</evidence>
<dbReference type="SMART" id="SM01232">
    <property type="entry name" value="H2TH"/>
    <property type="match status" value="1"/>
</dbReference>
<dbReference type="SUPFAM" id="SSF81624">
    <property type="entry name" value="N-terminal domain of MutM-like DNA repair proteins"/>
    <property type="match status" value="1"/>
</dbReference>
<comment type="catalytic activity">
    <reaction evidence="15">
        <text>2'-deoxyribonucleotide-(2'-deoxyribose 5'-phosphate)-2'-deoxyribonucleotide-DNA = a 3'-end 2'-deoxyribonucleotide-(2,3-dehydro-2,3-deoxyribose 5'-phosphate)-DNA + a 5'-end 5'-phospho-2'-deoxyribonucleoside-DNA + H(+)</text>
        <dbReference type="Rhea" id="RHEA:66592"/>
        <dbReference type="Rhea" id="RHEA-COMP:13180"/>
        <dbReference type="Rhea" id="RHEA-COMP:16897"/>
        <dbReference type="Rhea" id="RHEA-COMP:17067"/>
        <dbReference type="ChEBI" id="CHEBI:15378"/>
        <dbReference type="ChEBI" id="CHEBI:136412"/>
        <dbReference type="ChEBI" id="CHEBI:157695"/>
        <dbReference type="ChEBI" id="CHEBI:167181"/>
        <dbReference type="EC" id="4.2.99.18"/>
    </reaction>
</comment>
<keyword evidence="14 19" id="KW-0326">Glycosidase</keyword>
<organism evidence="19">
    <name type="scientific">candidate division WWE3 bacterium</name>
    <dbReference type="NCBI Taxonomy" id="2053526"/>
    <lineage>
        <taxon>Bacteria</taxon>
        <taxon>Katanobacteria</taxon>
    </lineage>
</organism>
<dbReference type="AlphaFoldDB" id="A0A832DUL7"/>
<protein>
    <submittedName>
        <fullName evidence="19">Bifunctional DNA-formamidopyrimidine glycosylase/DNA-(Apurinic or apyrimidinic site) lyase</fullName>
        <ecNumber evidence="19">3.2.2.23</ecNumber>
        <ecNumber evidence="19">4.2.99.18</ecNumber>
    </submittedName>
</protein>
<dbReference type="NCBIfam" id="TIGR00577">
    <property type="entry name" value="fpg"/>
    <property type="match status" value="1"/>
</dbReference>
<sequence>MPELPEVETIRKQLSKEVVGLSISDVWTDAPKMVQPSPKEFLKRVKGQKITAVERRAKLLIIRLAGAENLVLHLRLSGQLFLREPGGSCDPFLHIILKLSDGRELHFNDQRKFGYISLVESDEELAKIVGDYGPEPFADLTFEKFETNLSGSGRRIKDLLLDQRVISGVGNIYANEALWLARIHPGAKASSLSDSQVRDLYKAILKVLGDGLRLGGATIADEKYRNLYGERGNYEKVVRVYQRKGQPCPRCGAKIEYLKVGQRGTFICPEEQKT</sequence>
<dbReference type="SUPFAM" id="SSF57716">
    <property type="entry name" value="Glucocorticoid receptor-like (DNA-binding domain)"/>
    <property type="match status" value="1"/>
</dbReference>
<dbReference type="EC" id="4.2.99.18" evidence="19"/>
<dbReference type="EC" id="3.2.2.23" evidence="19"/>
<dbReference type="InterPro" id="IPR000214">
    <property type="entry name" value="Znf_DNA_glyclase/AP_lyase"/>
</dbReference>
<evidence type="ECO:0000313" key="19">
    <source>
        <dbReference type="EMBL" id="HEX61763.1"/>
    </source>
</evidence>
<evidence type="ECO:0000256" key="13">
    <source>
        <dbReference type="ARBA" id="ARBA00023268"/>
    </source>
</evidence>
<dbReference type="Pfam" id="PF06831">
    <property type="entry name" value="H2TH"/>
    <property type="match status" value="1"/>
</dbReference>
<feature type="domain" description="Formamidopyrimidine-DNA glycosylase catalytic" evidence="18">
    <location>
        <begin position="2"/>
        <end position="114"/>
    </location>
</feature>
<dbReference type="PANTHER" id="PTHR22993:SF9">
    <property type="entry name" value="FORMAMIDOPYRIMIDINE-DNA GLYCOSYLASE"/>
    <property type="match status" value="1"/>
</dbReference>
<dbReference type="Gene3D" id="3.20.190.10">
    <property type="entry name" value="MutM-like, N-terminal"/>
    <property type="match status" value="1"/>
</dbReference>
<comment type="similarity">
    <text evidence="3">Belongs to the FPG family.</text>
</comment>
<evidence type="ECO:0000256" key="9">
    <source>
        <dbReference type="ARBA" id="ARBA00022833"/>
    </source>
</evidence>
<dbReference type="EMBL" id="DSPJ01000036">
    <property type="protein sequence ID" value="HEX61763.1"/>
    <property type="molecule type" value="Genomic_DNA"/>
</dbReference>
<dbReference type="Pfam" id="PF01149">
    <property type="entry name" value="Fapy_DNA_glyco"/>
    <property type="match status" value="1"/>
</dbReference>
<keyword evidence="7 16" id="KW-0863">Zinc-finger</keyword>
<comment type="cofactor">
    <cofactor evidence="2">
        <name>Zn(2+)</name>
        <dbReference type="ChEBI" id="CHEBI:29105"/>
    </cofactor>
</comment>
<dbReference type="SUPFAM" id="SSF46946">
    <property type="entry name" value="S13-like H2TH domain"/>
    <property type="match status" value="1"/>
</dbReference>
<dbReference type="NCBIfam" id="NF002211">
    <property type="entry name" value="PRK01103.1"/>
    <property type="match status" value="1"/>
</dbReference>
<dbReference type="InterPro" id="IPR035937">
    <property type="entry name" value="FPG_N"/>
</dbReference>
<proteinExistence type="inferred from homology"/>
<dbReference type="GO" id="GO:0008270">
    <property type="term" value="F:zinc ion binding"/>
    <property type="evidence" value="ECO:0007669"/>
    <property type="project" value="UniProtKB-KW"/>
</dbReference>
<evidence type="ECO:0000256" key="7">
    <source>
        <dbReference type="ARBA" id="ARBA00022771"/>
    </source>
</evidence>
<keyword evidence="5" id="KW-0479">Metal-binding</keyword>
<dbReference type="InterPro" id="IPR015886">
    <property type="entry name" value="H2TH_FPG"/>
</dbReference>
<dbReference type="FunFam" id="1.10.8.50:FF:000003">
    <property type="entry name" value="Formamidopyrimidine-DNA glycosylase"/>
    <property type="match status" value="1"/>
</dbReference>
<evidence type="ECO:0000256" key="4">
    <source>
        <dbReference type="ARBA" id="ARBA00011245"/>
    </source>
</evidence>
<dbReference type="GO" id="GO:0034039">
    <property type="term" value="F:8-oxo-7,8-dihydroguanine DNA N-glycosylase activity"/>
    <property type="evidence" value="ECO:0007669"/>
    <property type="project" value="TreeGrafter"/>
</dbReference>
<evidence type="ECO:0000256" key="11">
    <source>
        <dbReference type="ARBA" id="ARBA00023204"/>
    </source>
</evidence>
<evidence type="ECO:0000259" key="18">
    <source>
        <dbReference type="PROSITE" id="PS51068"/>
    </source>
</evidence>
<dbReference type="Pfam" id="PF06827">
    <property type="entry name" value="zf-FPG_IleRS"/>
    <property type="match status" value="1"/>
</dbReference>
<evidence type="ECO:0000256" key="5">
    <source>
        <dbReference type="ARBA" id="ARBA00022723"/>
    </source>
</evidence>
<dbReference type="InterPro" id="IPR010663">
    <property type="entry name" value="Znf_FPG/IleRS"/>
</dbReference>
<dbReference type="GO" id="GO:0140078">
    <property type="term" value="F:class I DNA-(apurinic or apyrimidinic site) endonuclease activity"/>
    <property type="evidence" value="ECO:0007669"/>
    <property type="project" value="UniProtKB-EC"/>
</dbReference>
<keyword evidence="11" id="KW-0234">DNA repair</keyword>
<gene>
    <name evidence="19" type="primary">mutM</name>
    <name evidence="19" type="ORF">ENR01_01210</name>
</gene>
<dbReference type="PANTHER" id="PTHR22993">
    <property type="entry name" value="FORMAMIDOPYRIMIDINE-DNA GLYCOSYLASE"/>
    <property type="match status" value="1"/>
</dbReference>
<dbReference type="InterPro" id="IPR020629">
    <property type="entry name" value="FPG_Glyclase"/>
</dbReference>
<evidence type="ECO:0000256" key="14">
    <source>
        <dbReference type="ARBA" id="ARBA00023295"/>
    </source>
</evidence>
<evidence type="ECO:0000256" key="8">
    <source>
        <dbReference type="ARBA" id="ARBA00022801"/>
    </source>
</evidence>
<feature type="domain" description="FPG-type" evidence="17">
    <location>
        <begin position="239"/>
        <end position="273"/>
    </location>
</feature>
<dbReference type="CDD" id="cd08966">
    <property type="entry name" value="EcFpg-like_N"/>
    <property type="match status" value="1"/>
</dbReference>
<keyword evidence="12 19" id="KW-0456">Lyase</keyword>
<dbReference type="GO" id="GO:0006284">
    <property type="term" value="P:base-excision repair"/>
    <property type="evidence" value="ECO:0007669"/>
    <property type="project" value="InterPro"/>
</dbReference>
<dbReference type="SMART" id="SM00898">
    <property type="entry name" value="Fapy_DNA_glyco"/>
    <property type="match status" value="1"/>
</dbReference>
<reference evidence="19" key="1">
    <citation type="journal article" date="2020" name="mSystems">
        <title>Genome- and Community-Level Interaction Insights into Carbon Utilization and Element Cycling Functions of Hydrothermarchaeota in Hydrothermal Sediment.</title>
        <authorList>
            <person name="Zhou Z."/>
            <person name="Liu Y."/>
            <person name="Xu W."/>
            <person name="Pan J."/>
            <person name="Luo Z.H."/>
            <person name="Li M."/>
        </authorList>
    </citation>
    <scope>NUCLEOTIDE SEQUENCE [LARGE SCALE GENOMIC DNA]</scope>
    <source>
        <strain evidence="19">SpSt-361</strain>
    </source>
</reference>
<accession>A0A832DUL7</accession>
<dbReference type="InterPro" id="IPR010979">
    <property type="entry name" value="Ribosomal_uS13-like_H2TH"/>
</dbReference>
<keyword evidence="10" id="KW-0238">DNA-binding</keyword>
<keyword evidence="8 19" id="KW-0378">Hydrolase</keyword>
<dbReference type="PROSITE" id="PS51066">
    <property type="entry name" value="ZF_FPG_2"/>
    <property type="match status" value="1"/>
</dbReference>
<dbReference type="Gene3D" id="1.10.8.50">
    <property type="match status" value="1"/>
</dbReference>
<evidence type="ECO:0000256" key="10">
    <source>
        <dbReference type="ARBA" id="ARBA00023125"/>
    </source>
</evidence>
<dbReference type="InterPro" id="IPR012319">
    <property type="entry name" value="FPG_cat"/>
</dbReference>
<dbReference type="PROSITE" id="PS51068">
    <property type="entry name" value="FPG_CAT"/>
    <property type="match status" value="1"/>
</dbReference>
<evidence type="ECO:0000256" key="6">
    <source>
        <dbReference type="ARBA" id="ARBA00022763"/>
    </source>
</evidence>
<evidence type="ECO:0000256" key="1">
    <source>
        <dbReference type="ARBA" id="ARBA00001668"/>
    </source>
</evidence>
<keyword evidence="13" id="KW-0511">Multifunctional enzyme</keyword>
<evidence type="ECO:0000256" key="2">
    <source>
        <dbReference type="ARBA" id="ARBA00001947"/>
    </source>
</evidence>
<evidence type="ECO:0000256" key="12">
    <source>
        <dbReference type="ARBA" id="ARBA00023239"/>
    </source>
</evidence>
<comment type="subunit">
    <text evidence="4">Monomer.</text>
</comment>
<evidence type="ECO:0000256" key="16">
    <source>
        <dbReference type="PROSITE-ProRule" id="PRU00391"/>
    </source>
</evidence>
<keyword evidence="9" id="KW-0862">Zinc</keyword>
<dbReference type="GO" id="GO:0003684">
    <property type="term" value="F:damaged DNA binding"/>
    <property type="evidence" value="ECO:0007669"/>
    <property type="project" value="InterPro"/>
</dbReference>